<keyword evidence="2" id="KW-1185">Reference proteome</keyword>
<evidence type="ECO:0000313" key="1">
    <source>
        <dbReference type="EMBL" id="GAA0162282.1"/>
    </source>
</evidence>
<dbReference type="EMBL" id="BAABME010004412">
    <property type="protein sequence ID" value="GAA0162282.1"/>
    <property type="molecule type" value="Genomic_DNA"/>
</dbReference>
<dbReference type="InterPro" id="IPR036397">
    <property type="entry name" value="RNaseH_sf"/>
</dbReference>
<name>A0AAV3QJB7_LITER</name>
<evidence type="ECO:0000313" key="2">
    <source>
        <dbReference type="Proteomes" id="UP001454036"/>
    </source>
</evidence>
<dbReference type="PANTHER" id="PTHR48475:SF2">
    <property type="entry name" value="RIBONUCLEASE H"/>
    <property type="match status" value="1"/>
</dbReference>
<evidence type="ECO:0008006" key="3">
    <source>
        <dbReference type="Google" id="ProtNLM"/>
    </source>
</evidence>
<gene>
    <name evidence="1" type="ORF">LIER_18409</name>
</gene>
<organism evidence="1 2">
    <name type="scientific">Lithospermum erythrorhizon</name>
    <name type="common">Purple gromwell</name>
    <name type="synonym">Lithospermum officinale var. erythrorhizon</name>
    <dbReference type="NCBI Taxonomy" id="34254"/>
    <lineage>
        <taxon>Eukaryota</taxon>
        <taxon>Viridiplantae</taxon>
        <taxon>Streptophyta</taxon>
        <taxon>Embryophyta</taxon>
        <taxon>Tracheophyta</taxon>
        <taxon>Spermatophyta</taxon>
        <taxon>Magnoliopsida</taxon>
        <taxon>eudicotyledons</taxon>
        <taxon>Gunneridae</taxon>
        <taxon>Pentapetalae</taxon>
        <taxon>asterids</taxon>
        <taxon>lamiids</taxon>
        <taxon>Boraginales</taxon>
        <taxon>Boraginaceae</taxon>
        <taxon>Boraginoideae</taxon>
        <taxon>Lithospermeae</taxon>
        <taxon>Lithospermum</taxon>
    </lineage>
</organism>
<sequence length="335" mass="37474">MEVVTDQPFRHILENPSRSGRNVKWATELSKFDLHYKPSTSIKAQALANFMVEWTHDAGEAAPELVNLIEDSREKVWLLYVDGASNPGGSEAGILLWSLEGNKIEYALRFAFTATNNDAEVRKLAKLFCSCHTEHVPRERNQEADRLSQLATTGYEMLSEATVVEWVEEEVFRTKELMSNDVLEGKPGPPVIPGSVGARGSAWGHVREPYQCKSPNGEDPTVGHVLAPKCYGCLGPLGSRYSGAPPENRWVQEICHCGSRLLYQVGRSEATYLAVPGAEIYADTSQVTYYDEPANKEGMRLNFYLLEGKRVVTVDKMAMYKKKVAAYYNTKVWSK</sequence>
<dbReference type="InterPro" id="IPR012337">
    <property type="entry name" value="RNaseH-like_sf"/>
</dbReference>
<accession>A0AAV3QJB7</accession>
<dbReference type="GO" id="GO:0003676">
    <property type="term" value="F:nucleic acid binding"/>
    <property type="evidence" value="ECO:0007669"/>
    <property type="project" value="InterPro"/>
</dbReference>
<protein>
    <recommendedName>
        <fullName evidence="3">RNase H type-1 domain-containing protein</fullName>
    </recommendedName>
</protein>
<dbReference type="PANTHER" id="PTHR48475">
    <property type="entry name" value="RIBONUCLEASE H"/>
    <property type="match status" value="1"/>
</dbReference>
<dbReference type="SUPFAM" id="SSF53098">
    <property type="entry name" value="Ribonuclease H-like"/>
    <property type="match status" value="1"/>
</dbReference>
<dbReference type="Gene3D" id="3.30.420.10">
    <property type="entry name" value="Ribonuclease H-like superfamily/Ribonuclease H"/>
    <property type="match status" value="1"/>
</dbReference>
<proteinExistence type="predicted"/>
<comment type="caution">
    <text evidence="1">The sequence shown here is derived from an EMBL/GenBank/DDBJ whole genome shotgun (WGS) entry which is preliminary data.</text>
</comment>
<dbReference type="Proteomes" id="UP001454036">
    <property type="component" value="Unassembled WGS sequence"/>
</dbReference>
<dbReference type="AlphaFoldDB" id="A0AAV3QJB7"/>
<reference evidence="1 2" key="1">
    <citation type="submission" date="2024-01" db="EMBL/GenBank/DDBJ databases">
        <title>The complete chloroplast genome sequence of Lithospermum erythrorhizon: insights into the phylogenetic relationship among Boraginaceae species and the maternal lineages of purple gromwells.</title>
        <authorList>
            <person name="Okada T."/>
            <person name="Watanabe K."/>
        </authorList>
    </citation>
    <scope>NUCLEOTIDE SEQUENCE [LARGE SCALE GENOMIC DNA]</scope>
</reference>